<name>M0IME6_9EURY</name>
<dbReference type="Pfam" id="PF24839">
    <property type="entry name" value="DUF7718"/>
    <property type="match status" value="1"/>
</dbReference>
<accession>M0IME6</accession>
<comment type="caution">
    <text evidence="2">The sequence shown here is derived from an EMBL/GenBank/DDBJ whole genome shotgun (WGS) entry which is preliminary data.</text>
</comment>
<organism evidence="2 3">
    <name type="scientific">Haloferax sulfurifontis ATCC BAA-897</name>
    <dbReference type="NCBI Taxonomy" id="662480"/>
    <lineage>
        <taxon>Archaea</taxon>
        <taxon>Methanobacteriati</taxon>
        <taxon>Methanobacteriota</taxon>
        <taxon>Stenosarchaea group</taxon>
        <taxon>Halobacteria</taxon>
        <taxon>Halobacteriales</taxon>
        <taxon>Haloferacaceae</taxon>
        <taxon>Haloferax</taxon>
    </lineage>
</organism>
<dbReference type="Proteomes" id="UP000011508">
    <property type="component" value="Unassembled WGS sequence"/>
</dbReference>
<dbReference type="RefSeq" id="WP_007274031.1">
    <property type="nucleotide sequence ID" value="NZ_AOLM01000007.1"/>
</dbReference>
<dbReference type="EMBL" id="AOLM01000007">
    <property type="protein sequence ID" value="ELZ96639.1"/>
    <property type="molecule type" value="Genomic_DNA"/>
</dbReference>
<keyword evidence="3" id="KW-1185">Reference proteome</keyword>
<proteinExistence type="predicted"/>
<dbReference type="InterPro" id="IPR056135">
    <property type="entry name" value="DUF7718"/>
</dbReference>
<evidence type="ECO:0000313" key="3">
    <source>
        <dbReference type="Proteomes" id="UP000011508"/>
    </source>
</evidence>
<dbReference type="AlphaFoldDB" id="M0IME6"/>
<feature type="domain" description="DUF7718" evidence="1">
    <location>
        <begin position="11"/>
        <end position="117"/>
    </location>
</feature>
<evidence type="ECO:0000259" key="1">
    <source>
        <dbReference type="Pfam" id="PF24839"/>
    </source>
</evidence>
<dbReference type="PATRIC" id="fig|662480.6.peg.918"/>
<reference evidence="2 3" key="1">
    <citation type="journal article" date="2014" name="PLoS Genet.">
        <title>Phylogenetically driven sequencing of extremely halophilic archaea reveals strategies for static and dynamic osmo-response.</title>
        <authorList>
            <person name="Becker E.A."/>
            <person name="Seitzer P.M."/>
            <person name="Tritt A."/>
            <person name="Larsen D."/>
            <person name="Krusor M."/>
            <person name="Yao A.I."/>
            <person name="Wu D."/>
            <person name="Madern D."/>
            <person name="Eisen J.A."/>
            <person name="Darling A.E."/>
            <person name="Facciotti M.T."/>
        </authorList>
    </citation>
    <scope>NUCLEOTIDE SEQUENCE [LARGE SCALE GENOMIC DNA]</scope>
    <source>
        <strain evidence="2 3">ATCC BAA-897</strain>
    </source>
</reference>
<evidence type="ECO:0000313" key="2">
    <source>
        <dbReference type="EMBL" id="ELZ96639.1"/>
    </source>
</evidence>
<protein>
    <recommendedName>
        <fullName evidence="1">DUF7718 domain-containing protein</fullName>
    </recommendedName>
</protein>
<dbReference type="OrthoDB" id="305538at2157"/>
<gene>
    <name evidence="2" type="ORF">C441_04704</name>
</gene>
<sequence length="124" mass="14551">MTDYEVTPPPDRLADRVQLRTAFSTERGEVTRFMIQLEYWLEGDWREVVRYDHDRDAAGGHDITEEGLHRDVYRDGEKIRSEDVSPPIPANEGFDAAEEDLRENVEGFIKRFEKWHGVKDRSDL</sequence>